<evidence type="ECO:0000256" key="4">
    <source>
        <dbReference type="ARBA" id="ARBA00022595"/>
    </source>
</evidence>
<dbReference type="InterPro" id="IPR000777">
    <property type="entry name" value="HIV1_Gp120"/>
</dbReference>
<evidence type="ECO:0000256" key="2">
    <source>
        <dbReference type="ARBA" id="ARBA00022506"/>
    </source>
</evidence>
<dbReference type="SUPFAM" id="SSF56502">
    <property type="entry name" value="gp120 core"/>
    <property type="match status" value="1"/>
</dbReference>
<evidence type="ECO:0000256" key="7">
    <source>
        <dbReference type="ARBA" id="ARBA00023136"/>
    </source>
</evidence>
<organismHost>
    <name type="scientific">Pan troglodytes</name>
    <name type="common">Chimpanzee</name>
    <dbReference type="NCBI Taxonomy" id="9598"/>
</organismHost>
<keyword evidence="6" id="KW-0946">Virion</keyword>
<evidence type="ECO:0000313" key="12">
    <source>
        <dbReference type="EMBL" id="AEJ33239.1"/>
    </source>
</evidence>
<organism evidence="12">
    <name type="scientific">Simian immunodeficiency virus</name>
    <name type="common">SIV</name>
    <dbReference type="NCBI Taxonomy" id="11723"/>
    <lineage>
        <taxon>Viruses</taxon>
        <taxon>Riboviria</taxon>
        <taxon>Pararnavirae</taxon>
        <taxon>Artverviricota</taxon>
        <taxon>Revtraviricetes</taxon>
        <taxon>Ortervirales</taxon>
        <taxon>Retroviridae</taxon>
        <taxon>Orthoretrovirinae</taxon>
        <taxon>Lentivirus</taxon>
        <taxon>Lentivirus simimdef</taxon>
    </lineage>
</organism>
<evidence type="ECO:0000256" key="5">
    <source>
        <dbReference type="ARBA" id="ARBA00022804"/>
    </source>
</evidence>
<accession>F8V0G8</accession>
<keyword evidence="10" id="KW-1160">Virus entry into host cell</keyword>
<keyword evidence="2" id="KW-1168">Fusion of virus membrane with host membrane</keyword>
<dbReference type="GO" id="GO:0046718">
    <property type="term" value="P:symbiont entry into host cell"/>
    <property type="evidence" value="ECO:0007669"/>
    <property type="project" value="UniProtKB-KW"/>
</dbReference>
<dbReference type="GO" id="GO:0055036">
    <property type="term" value="C:virion membrane"/>
    <property type="evidence" value="ECO:0007669"/>
    <property type="project" value="UniProtKB-SubCell"/>
</dbReference>
<protein>
    <submittedName>
        <fullName evidence="12">Truncated envelope glycoprotein</fullName>
    </submittedName>
</protein>
<evidence type="ECO:0000256" key="10">
    <source>
        <dbReference type="ARBA" id="ARBA00023296"/>
    </source>
</evidence>
<keyword evidence="5" id="KW-1161">Viral attachment to host cell</keyword>
<dbReference type="EMBL" id="JN001028">
    <property type="protein sequence ID" value="AEJ33239.1"/>
    <property type="molecule type" value="Genomic_RNA"/>
</dbReference>
<feature type="domain" description="Human immunodeficiency virus 1 envelope glycoprotein Gp120" evidence="11">
    <location>
        <begin position="24"/>
        <end position="227"/>
    </location>
</feature>
<dbReference type="GO" id="GO:0039663">
    <property type="term" value="P:membrane fusion involved in viral entry into host cell"/>
    <property type="evidence" value="ECO:0007669"/>
    <property type="project" value="UniProtKB-KW"/>
</dbReference>
<evidence type="ECO:0000259" key="11">
    <source>
        <dbReference type="Pfam" id="PF00516"/>
    </source>
</evidence>
<keyword evidence="7" id="KW-0472">Membrane</keyword>
<evidence type="ECO:0000256" key="8">
    <source>
        <dbReference type="ARBA" id="ARBA00023157"/>
    </source>
</evidence>
<keyword evidence="4" id="KW-1162">Viral penetration into host cytoplasm</keyword>
<dbReference type="GO" id="GO:0019031">
    <property type="term" value="C:viral envelope"/>
    <property type="evidence" value="ECO:0007669"/>
    <property type="project" value="UniProtKB-KW"/>
</dbReference>
<sequence>MGCLGNQLLIAILLLSVYGIYCTQYVTVFYGVPAWRNATIPLFCATKNRDTWGTTQCLPDNGDYSELALNVTESFDAWENTVTEQAIEDVWQLFETSIKPCVKLSPLCITMRCNKSETDKWGLTKSSTITTTAPTTPNTTSTKSIDMVNETSSCIVHDNCTGLEQEQMIGCKFNMTGLKRDKTKEYNETWYSTDLVCEQGNSTDNESRCYMNHCNTSIIQESCDKHY</sequence>
<evidence type="ECO:0000256" key="3">
    <source>
        <dbReference type="ARBA" id="ARBA00022581"/>
    </source>
</evidence>
<gene>
    <name evidence="12" type="primary">rev</name>
</gene>
<keyword evidence="9" id="KW-0325">Glycoprotein</keyword>
<dbReference type="Gene3D" id="2.170.40.20">
    <property type="entry name" value="Human immunodeficiency virus 1, Gp160, envelope glycoprotein"/>
    <property type="match status" value="1"/>
</dbReference>
<dbReference type="EMBL" id="JN000998">
    <property type="protein sequence ID" value="AEJ33179.1"/>
    <property type="molecule type" value="Genomic_RNA"/>
</dbReference>
<keyword evidence="12" id="KW-0261">Viral envelope protein</keyword>
<name>F8V0G8_SIV</name>
<proteinExistence type="predicted"/>
<reference evidence="12" key="1">
    <citation type="submission" date="2011-05" db="EMBL/GenBank/DDBJ databases">
        <title>Comparison of intravenous and rectal SIV challenge: impact of systemic and mucosal vaccination.</title>
        <authorList>
            <person name="Bolton D.L."/>
            <person name="Song K."/>
            <person name="Kozlowski P."/>
            <person name="Keele B.F."/>
            <person name="Lovingood R.V."/>
            <person name="Rao S."/>
            <person name="Roederer M."/>
        </authorList>
    </citation>
    <scope>NUCLEOTIDE SEQUENCE</scope>
    <source>
        <strain evidence="12">SIVmac251</strain>
    </source>
</reference>
<keyword evidence="3" id="KW-0945">Host-virus interaction</keyword>
<keyword evidence="8" id="KW-1015">Disulfide bond</keyword>
<evidence type="ECO:0000256" key="6">
    <source>
        <dbReference type="ARBA" id="ARBA00022844"/>
    </source>
</evidence>
<evidence type="ECO:0000256" key="1">
    <source>
        <dbReference type="ARBA" id="ARBA00004182"/>
    </source>
</evidence>
<dbReference type="GO" id="GO:0019062">
    <property type="term" value="P:virion attachment to host cell"/>
    <property type="evidence" value="ECO:0007669"/>
    <property type="project" value="UniProtKB-KW"/>
</dbReference>
<comment type="subcellular location">
    <subcellularLocation>
        <location evidence="1">Virion membrane</location>
    </subcellularLocation>
</comment>
<evidence type="ECO:0000256" key="9">
    <source>
        <dbReference type="ARBA" id="ARBA00023180"/>
    </source>
</evidence>
<dbReference type="Pfam" id="PF00516">
    <property type="entry name" value="GP120"/>
    <property type="match status" value="1"/>
</dbReference>
<dbReference type="InterPro" id="IPR036377">
    <property type="entry name" value="Gp120_core_sf"/>
</dbReference>
<organismHost>
    <name type="scientific">Cercopithecidae</name>
    <name type="common">Old World monkeys</name>
    <dbReference type="NCBI Taxonomy" id="9527"/>
</organismHost>